<sequence>MAKFVLAIFVVVAAVVGYFLVQKLELETRSISLSVEIRGPSKEDIFASLIDPYLITSLHPLADNPAVTDLQKSKNDIGNDQVTYTYHEVIPMFGIYNQKTSLPTTMTVLEPNSMVQFNVSVHSDLLKVHQYWELTDIADGSVKVTDNLAITSYGILARYAASEALKAHTMLLNNLKKKLEQ</sequence>
<proteinExistence type="predicted"/>
<dbReference type="OrthoDB" id="10295646at2759"/>
<reference evidence="2" key="1">
    <citation type="submission" date="2025-08" db="UniProtKB">
        <authorList>
            <consortium name="RefSeq"/>
        </authorList>
    </citation>
    <scope>IDENTIFICATION</scope>
    <source>
        <tissue evidence="2">Tentacle</tissue>
    </source>
</reference>
<name>A0A6P8IXQ1_ACTTE</name>
<dbReference type="SUPFAM" id="SSF55961">
    <property type="entry name" value="Bet v1-like"/>
    <property type="match status" value="1"/>
</dbReference>
<protein>
    <submittedName>
        <fullName evidence="2">Uncharacterized protein LOC116306062</fullName>
    </submittedName>
</protein>
<gene>
    <name evidence="2" type="primary">LOC116306062</name>
</gene>
<dbReference type="InParanoid" id="A0A6P8IXQ1"/>
<dbReference type="KEGG" id="aten:116306062"/>
<evidence type="ECO:0000313" key="1">
    <source>
        <dbReference type="Proteomes" id="UP000515163"/>
    </source>
</evidence>
<accession>A0A6P8IXQ1</accession>
<evidence type="ECO:0000313" key="2">
    <source>
        <dbReference type="RefSeq" id="XP_031571954.1"/>
    </source>
</evidence>
<dbReference type="RefSeq" id="XP_031571954.1">
    <property type="nucleotide sequence ID" value="XM_031716094.1"/>
</dbReference>
<dbReference type="AlphaFoldDB" id="A0A6P8IXQ1"/>
<organism evidence="1 2">
    <name type="scientific">Actinia tenebrosa</name>
    <name type="common">Australian red waratah sea anemone</name>
    <dbReference type="NCBI Taxonomy" id="6105"/>
    <lineage>
        <taxon>Eukaryota</taxon>
        <taxon>Metazoa</taxon>
        <taxon>Cnidaria</taxon>
        <taxon>Anthozoa</taxon>
        <taxon>Hexacorallia</taxon>
        <taxon>Actiniaria</taxon>
        <taxon>Actiniidae</taxon>
        <taxon>Actinia</taxon>
    </lineage>
</organism>
<keyword evidence="1" id="KW-1185">Reference proteome</keyword>
<dbReference type="GeneID" id="116306062"/>
<dbReference type="Proteomes" id="UP000515163">
    <property type="component" value="Unplaced"/>
</dbReference>